<sequence length="188" mass="20579">MLSVVAMLAWVPAAQAIELAEVMEQLARTTSGEAKFVEQRHVQGLSKPLQSSGTLSFTAPHRFERRTLEPKPEAMIVDGNQVTLSRGGRSRQMTLDAVPEMALMVEAIRGTLNGDTAALRRSFKPIVSGSLAQWSVQLEPQDARLAAQLSYIQLSGRRGELRAVEVQMADGDRTLMSIEPVERTPAPK</sequence>
<evidence type="ECO:0000313" key="3">
    <source>
        <dbReference type="EMBL" id="MEK8031529.1"/>
    </source>
</evidence>
<feature type="chain" id="PRO_5046985372" evidence="2">
    <location>
        <begin position="17"/>
        <end position="188"/>
    </location>
</feature>
<dbReference type="EMBL" id="JBBUTG010000005">
    <property type="protein sequence ID" value="MEK8031529.1"/>
    <property type="molecule type" value="Genomic_DNA"/>
</dbReference>
<dbReference type="Proteomes" id="UP001371218">
    <property type="component" value="Unassembled WGS sequence"/>
</dbReference>
<proteinExistence type="predicted"/>
<dbReference type="InterPro" id="IPR004564">
    <property type="entry name" value="OM_lipoprot_carrier_LolA-like"/>
</dbReference>
<dbReference type="CDD" id="cd16325">
    <property type="entry name" value="LolA"/>
    <property type="match status" value="1"/>
</dbReference>
<dbReference type="SUPFAM" id="SSF89392">
    <property type="entry name" value="Prokaryotic lipoproteins and lipoprotein localization factors"/>
    <property type="match status" value="1"/>
</dbReference>
<keyword evidence="4" id="KW-1185">Reference proteome</keyword>
<dbReference type="Pfam" id="PF19574">
    <property type="entry name" value="LolA_3"/>
    <property type="match status" value="1"/>
</dbReference>
<reference evidence="3 4" key="1">
    <citation type="submission" date="2024-04" db="EMBL/GenBank/DDBJ databases">
        <title>Novel species of the genus Ideonella isolated from streams.</title>
        <authorList>
            <person name="Lu H."/>
        </authorList>
    </citation>
    <scope>NUCLEOTIDE SEQUENCE [LARGE SCALE GENOMIC DNA]</scope>
    <source>
        <strain evidence="3 4">DXS29W</strain>
    </source>
</reference>
<feature type="signal peptide" evidence="2">
    <location>
        <begin position="1"/>
        <end position="16"/>
    </location>
</feature>
<name>A0ABU9BQW8_9BURK</name>
<protein>
    <submittedName>
        <fullName evidence="3">LolA-related protein</fullName>
    </submittedName>
</protein>
<dbReference type="Gene3D" id="2.50.20.10">
    <property type="entry name" value="Lipoprotein localisation LolA/LolB/LppX"/>
    <property type="match status" value="1"/>
</dbReference>
<keyword evidence="1 2" id="KW-0732">Signal</keyword>
<dbReference type="RefSeq" id="WP_341425906.1">
    <property type="nucleotide sequence ID" value="NZ_JBBUTG010000005.1"/>
</dbReference>
<evidence type="ECO:0000256" key="2">
    <source>
        <dbReference type="SAM" id="SignalP"/>
    </source>
</evidence>
<gene>
    <name evidence="3" type="ORF">AACH06_11940</name>
</gene>
<accession>A0ABU9BQW8</accession>
<dbReference type="InterPro" id="IPR029046">
    <property type="entry name" value="LolA/LolB/LppX"/>
</dbReference>
<organism evidence="3 4">
    <name type="scientific">Ideonella lacteola</name>
    <dbReference type="NCBI Taxonomy" id="2984193"/>
    <lineage>
        <taxon>Bacteria</taxon>
        <taxon>Pseudomonadati</taxon>
        <taxon>Pseudomonadota</taxon>
        <taxon>Betaproteobacteria</taxon>
        <taxon>Burkholderiales</taxon>
        <taxon>Sphaerotilaceae</taxon>
        <taxon>Ideonella</taxon>
    </lineage>
</organism>
<comment type="caution">
    <text evidence="3">The sequence shown here is derived from an EMBL/GenBank/DDBJ whole genome shotgun (WGS) entry which is preliminary data.</text>
</comment>
<evidence type="ECO:0000313" key="4">
    <source>
        <dbReference type="Proteomes" id="UP001371218"/>
    </source>
</evidence>
<evidence type="ECO:0000256" key="1">
    <source>
        <dbReference type="ARBA" id="ARBA00022729"/>
    </source>
</evidence>